<dbReference type="EMBL" id="GU071104">
    <property type="protein sequence ID" value="ADP00161.1"/>
    <property type="molecule type" value="Genomic_DNA"/>
</dbReference>
<feature type="compositionally biased region" description="Polar residues" evidence="1">
    <location>
        <begin position="23"/>
        <end position="38"/>
    </location>
</feature>
<dbReference type="RefSeq" id="YP_005087533.1">
    <property type="nucleotide sequence ID" value="NC_016659.1"/>
</dbReference>
<dbReference type="Proteomes" id="UP000006533">
    <property type="component" value="Segment"/>
</dbReference>
<feature type="region of interest" description="Disordered" evidence="1">
    <location>
        <begin position="1"/>
        <end position="56"/>
    </location>
</feature>
<gene>
    <name evidence="2" type="ORF">CYPG_00021</name>
</gene>
<dbReference type="KEGG" id="vg:11538140"/>
<reference evidence="2 3" key="1">
    <citation type="submission" date="2009-10" db="EMBL/GenBank/DDBJ databases">
        <title>The Genome Sequence of Cyanophage NATL2A-133.</title>
        <authorList>
            <consortium name="The Broad Institute Genome Sequencing Platform"/>
            <person name="Henn M.R."/>
            <person name="Sullivan M.S."/>
            <person name="Osburne M.S."/>
            <person name="Levin J."/>
            <person name="Malboeuf C."/>
            <person name="Casali M."/>
            <person name="Russ C."/>
            <person name="Lennon N."/>
            <person name="Erlich R."/>
            <person name="Young S.K."/>
            <person name="Koehrsen M."/>
            <person name="Yandava C."/>
            <person name="Zeng Q."/>
            <person name="Alvarado L."/>
            <person name="Anderson S."/>
            <person name="Berlin A."/>
            <person name="Borenstein D."/>
            <person name="Chen Z."/>
            <person name="Engels R."/>
            <person name="Freedman E."/>
            <person name="Gellesch M."/>
            <person name="Goldberg J."/>
            <person name="Green L."/>
            <person name="Griggs A."/>
            <person name="Gujja S."/>
            <person name="Heiman D."/>
            <person name="Hepburn T."/>
            <person name="Howarth C."/>
            <person name="Jen D."/>
            <person name="Larson L."/>
            <person name="Lewis B."/>
            <person name="Mehta T."/>
            <person name="Park D."/>
            <person name="Pearson M."/>
            <person name="Roberts A."/>
            <person name="Ryan E."/>
            <person name="Saif S."/>
            <person name="Shea T."/>
            <person name="Shenoy N."/>
            <person name="Sisk P."/>
            <person name="Stolte C."/>
            <person name="Sykes S."/>
            <person name="Walk T."/>
            <person name="White J."/>
            <person name="Yu Q."/>
            <person name="Coleman M.L."/>
            <person name="Huang K.H."/>
            <person name="Weigele P.R."/>
            <person name="DeFrancesco A.S."/>
            <person name="Kern S.E."/>
            <person name="Thompson L.R."/>
            <person name="Fu R."/>
            <person name="Hombeck B."/>
            <person name="Chisholm S.W."/>
            <person name="Haas B."/>
            <person name="Nusbaum C."/>
            <person name="Galagan J."/>
            <person name="Birren B."/>
        </authorList>
    </citation>
    <scope>NUCLEOTIDE SEQUENCE [LARGE SCALE GENOMIC DNA]</scope>
    <source>
        <strain evidence="2">NATL2A-133</strain>
    </source>
</reference>
<protein>
    <submittedName>
        <fullName evidence="2">Predicted protein</fullName>
    </submittedName>
</protein>
<keyword evidence="3" id="KW-1185">Reference proteome</keyword>
<sequence length="56" mass="6110">MTTSYIPPLPPVSQVEQPDTEELQTSLGIQESGGNYQARNDDAYGPENPALGKYQL</sequence>
<evidence type="ECO:0000313" key="2">
    <source>
        <dbReference type="EMBL" id="ADP00161.1"/>
    </source>
</evidence>
<accession>E3SP44</accession>
<evidence type="ECO:0000313" key="3">
    <source>
        <dbReference type="Proteomes" id="UP000006533"/>
    </source>
</evidence>
<proteinExistence type="predicted"/>
<name>E3SP44_9CAUD</name>
<dbReference type="GeneID" id="11538140"/>
<organism evidence="2 3">
    <name type="scientific">Cyanophage NATL2A-133</name>
    <dbReference type="NCBI Taxonomy" id="445692"/>
    <lineage>
        <taxon>Viruses</taxon>
        <taxon>Duplodnaviria</taxon>
        <taxon>Heunggongvirae</taxon>
        <taxon>Uroviricota</taxon>
        <taxon>Caudoviricetes</taxon>
        <taxon>Autographivirales</taxon>
        <taxon>Sechaudvirinae</taxon>
        <taxon>Tangaroavirus</taxon>
        <taxon>Tangaroavirus NATL2A133</taxon>
    </lineage>
</organism>
<evidence type="ECO:0000256" key="1">
    <source>
        <dbReference type="SAM" id="MobiDB-lite"/>
    </source>
</evidence>